<comment type="catalytic activity">
    <reaction evidence="3">
        <text>5-enolpyruvoyl-6-hydroxy-2-succinyl-cyclohex-3-ene-1-carboxylate = (1R,6R)-6-hydroxy-2-succinyl-cyclohexa-2,4-diene-1-carboxylate + pyruvate</text>
        <dbReference type="Rhea" id="RHEA:25597"/>
        <dbReference type="ChEBI" id="CHEBI:15361"/>
        <dbReference type="ChEBI" id="CHEBI:58689"/>
        <dbReference type="ChEBI" id="CHEBI:58818"/>
        <dbReference type="EC" id="4.2.99.20"/>
    </reaction>
</comment>
<dbReference type="InterPro" id="IPR000073">
    <property type="entry name" value="AB_hydrolase_1"/>
</dbReference>
<dbReference type="InterPro" id="IPR022485">
    <property type="entry name" value="SHCHC_synthase_MenH"/>
</dbReference>
<evidence type="ECO:0000256" key="4">
    <source>
        <dbReference type="NCBIfam" id="TIGR03695"/>
    </source>
</evidence>
<comment type="pathway">
    <text evidence="3">Quinol/quinone metabolism; menaquinone biosynthesis.</text>
</comment>
<reference evidence="6 7" key="1">
    <citation type="submission" date="2021-03" db="EMBL/GenBank/DDBJ databases">
        <title>Complete Genome Sequence Data of Xenorhabdus budapestensis strain C72, a Candidate Biological Control Agent, from China.</title>
        <authorList>
            <person name="LI B."/>
            <person name="WANG S."/>
            <person name="QIU D."/>
        </authorList>
    </citation>
    <scope>NUCLEOTIDE SEQUENCE [LARGE SCALE GENOMIC DNA]</scope>
    <source>
        <strain evidence="6 7">C-7-2</strain>
    </source>
</reference>
<proteinExistence type="inferred from homology"/>
<dbReference type="PANTHER" id="PTHR42916">
    <property type="entry name" value="2-SUCCINYL-5-ENOLPYRUVYL-6-HYDROXY-3-CYCLOHEXENE-1-CARBOXYLATE SYNTHASE"/>
    <property type="match status" value="1"/>
</dbReference>
<comment type="function">
    <text evidence="3">Catalyzes a proton abstraction reaction that results in 2,5-elimination of pyruvate from 2-succinyl-5-enolpyruvyl-6-hydroxy-3-cyclohexene-1-carboxylate (SEPHCHC) and the formation of 2-succinyl-6-hydroxy-2,4-cyclohexadiene-1-carboxylate (SHCHC).</text>
</comment>
<dbReference type="Proteomes" id="UP000665047">
    <property type="component" value="Chromosome"/>
</dbReference>
<keyword evidence="1 3" id="KW-0474">Menaquinone biosynthesis</keyword>
<evidence type="ECO:0000259" key="5">
    <source>
        <dbReference type="Pfam" id="PF00561"/>
    </source>
</evidence>
<dbReference type="InterPro" id="IPR029058">
    <property type="entry name" value="AB_hydrolase_fold"/>
</dbReference>
<dbReference type="NCBIfam" id="TIGR03695">
    <property type="entry name" value="menH_SHCHC"/>
    <property type="match status" value="1"/>
</dbReference>
<evidence type="ECO:0000313" key="7">
    <source>
        <dbReference type="Proteomes" id="UP000665047"/>
    </source>
</evidence>
<comment type="subunit">
    <text evidence="3">Monomer.</text>
</comment>
<keyword evidence="7" id="KW-1185">Reference proteome</keyword>
<dbReference type="HAMAP" id="MF_01660">
    <property type="entry name" value="MenH"/>
    <property type="match status" value="1"/>
</dbReference>
<evidence type="ECO:0000256" key="3">
    <source>
        <dbReference type="HAMAP-Rule" id="MF_01660"/>
    </source>
</evidence>
<dbReference type="Pfam" id="PF00561">
    <property type="entry name" value="Abhydrolase_1"/>
    <property type="match status" value="1"/>
</dbReference>
<dbReference type="GO" id="GO:0070205">
    <property type="term" value="F:2-succinyl-6-hydroxy-2,4-cyclohexadiene-1-carboxylate synthase activity"/>
    <property type="evidence" value="ECO:0007669"/>
    <property type="project" value="UniProtKB-EC"/>
</dbReference>
<organism evidence="6 7">
    <name type="scientific">Xenorhabdus budapestensis</name>
    <dbReference type="NCBI Taxonomy" id="290110"/>
    <lineage>
        <taxon>Bacteria</taxon>
        <taxon>Pseudomonadati</taxon>
        <taxon>Pseudomonadota</taxon>
        <taxon>Gammaproteobacteria</taxon>
        <taxon>Enterobacterales</taxon>
        <taxon>Morganellaceae</taxon>
        <taxon>Xenorhabdus</taxon>
    </lineage>
</organism>
<dbReference type="RefSeq" id="WP_209028487.1">
    <property type="nucleotide sequence ID" value="NZ_CP072455.1"/>
</dbReference>
<evidence type="ECO:0000256" key="1">
    <source>
        <dbReference type="ARBA" id="ARBA00022428"/>
    </source>
</evidence>
<dbReference type="PANTHER" id="PTHR42916:SF1">
    <property type="entry name" value="PROTEIN PHYLLO, CHLOROPLASTIC"/>
    <property type="match status" value="1"/>
</dbReference>
<dbReference type="Gene3D" id="3.40.50.1820">
    <property type="entry name" value="alpha/beta hydrolase"/>
    <property type="match status" value="1"/>
</dbReference>
<accession>A0ABX7VKA2</accession>
<keyword evidence="2 3" id="KW-0456">Lyase</keyword>
<gene>
    <name evidence="3 6" type="primary">menH</name>
    <name evidence="6" type="ORF">HGO23_07885</name>
</gene>
<protein>
    <recommendedName>
        <fullName evidence="3 4">2-succinyl-6-hydroxy-2,4-cyclohexadiene-1-carboxylate synthase</fullName>
        <shortName evidence="3">SHCHC synthase</shortName>
        <ecNumber evidence="3 4">4.2.99.20</ecNumber>
    </recommendedName>
</protein>
<name>A0ABX7VKA2_XENBU</name>
<evidence type="ECO:0000256" key="2">
    <source>
        <dbReference type="ARBA" id="ARBA00023239"/>
    </source>
</evidence>
<dbReference type="EC" id="4.2.99.20" evidence="3 4"/>
<dbReference type="EMBL" id="CP072455">
    <property type="protein sequence ID" value="QTL41219.1"/>
    <property type="molecule type" value="Genomic_DNA"/>
</dbReference>
<comment type="pathway">
    <text evidence="3">Quinol/quinone metabolism; 1,4-dihydroxy-2-naphthoate biosynthesis; 1,4-dihydroxy-2-naphthoate from chorismate: step 3/7.</text>
</comment>
<feature type="domain" description="AB hydrolase-1" evidence="5">
    <location>
        <begin position="36"/>
        <end position="262"/>
    </location>
</feature>
<evidence type="ECO:0000313" key="6">
    <source>
        <dbReference type="EMBL" id="QTL41219.1"/>
    </source>
</evidence>
<comment type="similarity">
    <text evidence="3">Belongs to the AB hydrolase superfamily. MenH family.</text>
</comment>
<sequence length="278" mass="31281">MKLACQIFNAEAVNVEAVNVEAVNVEAVNVDRKSTWLVWLHGLLGSGNDWLPIVNACNQYTSLVIDFPGHGNSADITITGGFAEMSKLLNETLLVHQVHDYWLIGYSLGGRIAMYHATQNHNNQQRLRGILVEGGNPGLFSQQERDARLLHDRRWVQRFREEPMLEVLADWYQQPVFADLSPEQRLRFIHLRRQNRGSSIAGMLENTSLGHQPWLVPALQKLAVPFVYLCGEHDQKFKEIVKQYALPSKIIPQAGHNAHSSNPAGFSAAVNHFLSLFG</sequence>
<dbReference type="SUPFAM" id="SSF53474">
    <property type="entry name" value="alpha/beta-Hydrolases"/>
    <property type="match status" value="1"/>
</dbReference>
<dbReference type="NCBIfam" id="NF008340">
    <property type="entry name" value="PRK11126.1"/>
    <property type="match status" value="1"/>
</dbReference>